<dbReference type="KEGG" id="mbq:K668_02575"/>
<name>A0A059Y4F0_MYCBV</name>
<feature type="transmembrane region" description="Helical" evidence="1">
    <location>
        <begin position="12"/>
        <end position="34"/>
    </location>
</feature>
<evidence type="ECO:0000256" key="1">
    <source>
        <dbReference type="SAM" id="Phobius"/>
    </source>
</evidence>
<keyword evidence="1" id="KW-1133">Transmembrane helix</keyword>
<feature type="transmembrane region" description="Helical" evidence="1">
    <location>
        <begin position="93"/>
        <end position="124"/>
    </location>
</feature>
<dbReference type="EMBL" id="CP005933">
    <property type="protein sequence ID" value="AIA34093.1"/>
    <property type="molecule type" value="Genomic_DNA"/>
</dbReference>
<evidence type="ECO:0000313" key="2">
    <source>
        <dbReference type="EMBL" id="AIA34093.1"/>
    </source>
</evidence>
<dbReference type="Proteomes" id="UP000027182">
    <property type="component" value="Chromosome"/>
</dbReference>
<gene>
    <name evidence="2" type="ORF">K668_02575</name>
</gene>
<organism evidence="2 3">
    <name type="scientific">Mycoplasmopsis bovis CQ-W70</name>
    <dbReference type="NCBI Taxonomy" id="1316930"/>
    <lineage>
        <taxon>Bacteria</taxon>
        <taxon>Bacillati</taxon>
        <taxon>Mycoplasmatota</taxon>
        <taxon>Mycoplasmoidales</taxon>
        <taxon>Metamycoplasmataceae</taxon>
        <taxon>Mycoplasmopsis</taxon>
    </lineage>
</organism>
<keyword evidence="1" id="KW-0472">Membrane</keyword>
<protein>
    <recommendedName>
        <fullName evidence="4">Transmembrane protein</fullName>
    </recommendedName>
</protein>
<proteinExistence type="predicted"/>
<sequence>MRKQKEVKLRIKGFILLTIFLLMSAAPLIAYVFLAKMADSNVWIIRFVNLTANNIKKNFVGIDGNTSGIFVNFYKTYFSILSSDWSKLGISDIILIIMAFVGSQLFLILSVAWLLYVFIVYCVFNLFKGKIFILYALISLLLFVTAGVLYGLLYFGPVIDKTSLKVAIESKFIIFVNKWLIWILTGVILAQTILICVELATVKRVNSNLRVQTLEMQ</sequence>
<dbReference type="RefSeq" id="WP_013954885.1">
    <property type="nucleotide sequence ID" value="NZ_CP005933.1"/>
</dbReference>
<keyword evidence="1" id="KW-0812">Transmembrane</keyword>
<feature type="transmembrane region" description="Helical" evidence="1">
    <location>
        <begin position="131"/>
        <end position="159"/>
    </location>
</feature>
<accession>A0A059Y4F0</accession>
<dbReference type="HOGENOM" id="CLU_1271122_0_0_14"/>
<dbReference type="PATRIC" id="fig|1316930.3.peg.527"/>
<evidence type="ECO:0000313" key="3">
    <source>
        <dbReference type="Proteomes" id="UP000027182"/>
    </source>
</evidence>
<reference evidence="2 3" key="1">
    <citation type="submission" date="2013-04" db="EMBL/GenBank/DDBJ databases">
        <authorList>
            <person name="Lin L."/>
            <person name="Zeng Z."/>
            <person name="Xie J."/>
            <person name="Luo L."/>
            <person name="Yang Z."/>
            <person name="Liang W."/>
            <person name="Lin H."/>
            <person name="Dong C."/>
            <person name="Sun Y."/>
        </authorList>
    </citation>
    <scope>NUCLEOTIDE SEQUENCE [LARGE SCALE GENOMIC DNA]</scope>
    <source>
        <strain evidence="2 3">CQ-W70</strain>
    </source>
</reference>
<dbReference type="AlphaFoldDB" id="A0A059Y4F0"/>
<evidence type="ECO:0008006" key="4">
    <source>
        <dbReference type="Google" id="ProtNLM"/>
    </source>
</evidence>
<feature type="transmembrane region" description="Helical" evidence="1">
    <location>
        <begin position="179"/>
        <end position="200"/>
    </location>
</feature>